<dbReference type="AlphaFoldDB" id="A0AAU7B010"/>
<dbReference type="InterPro" id="IPR036365">
    <property type="entry name" value="PGBD-like_sf"/>
</dbReference>
<feature type="chain" id="PRO_5043896399" evidence="2">
    <location>
        <begin position="48"/>
        <end position="366"/>
    </location>
</feature>
<dbReference type="InterPro" id="IPR038765">
    <property type="entry name" value="Papain-like_cys_pep_sf"/>
</dbReference>
<name>A0AAU7B010_9ACTN</name>
<evidence type="ECO:0000259" key="3">
    <source>
        <dbReference type="Pfam" id="PF01471"/>
    </source>
</evidence>
<dbReference type="RefSeq" id="WP_354698409.1">
    <property type="nucleotide sequence ID" value="NZ_CP114014.1"/>
</dbReference>
<feature type="region of interest" description="Disordered" evidence="1">
    <location>
        <begin position="123"/>
        <end position="151"/>
    </location>
</feature>
<dbReference type="SUPFAM" id="SSF54001">
    <property type="entry name" value="Cysteine proteinases"/>
    <property type="match status" value="1"/>
</dbReference>
<dbReference type="SUPFAM" id="SSF47090">
    <property type="entry name" value="PGBD-like"/>
    <property type="match status" value="2"/>
</dbReference>
<dbReference type="Pfam" id="PF01471">
    <property type="entry name" value="PG_binding_1"/>
    <property type="match status" value="2"/>
</dbReference>
<dbReference type="EMBL" id="CP114014">
    <property type="protein sequence ID" value="XAY07206.1"/>
    <property type="molecule type" value="Genomic_DNA"/>
</dbReference>
<feature type="domain" description="Peptidoglycan binding-like" evidence="3">
    <location>
        <begin position="155"/>
        <end position="203"/>
    </location>
</feature>
<feature type="domain" description="Peptidoglycan binding-like" evidence="3">
    <location>
        <begin position="62"/>
        <end position="116"/>
    </location>
</feature>
<protein>
    <submittedName>
        <fullName evidence="4">Endolysin</fullName>
    </submittedName>
</protein>
<gene>
    <name evidence="4" type="ORF">DSM112329_04086</name>
</gene>
<sequence>MLHRRYRRTRVTKSQPASRRRLTHLICALVLGSFAGPALLPAAPALAANKLGDRSLRMGDKGKDVKELQQLLVQVGIKTTVDGTFGAGTKKAVQRFQGIAMLDKSGTVGPKTIDALRRSAAGGSKAQYDGGGFSTTSGSTKSLGDRIPVRPGMSGHDIKVLQDFLNRAGFKVSVDGEFGKGTTTAVKKFEKANKLPQDGVVDAPDIEVLRGQASAGSDATAAAQPLKLGPGDRATVGPDGLAIAPASAPDAVKQIIAAGNKIAKTPYIYGGGHGKWEDKGYDCSGSVSYALHGADLLDAPLVSGDFPSWGEKGPGQWVTIYGNAGHVYMVVAGLRFDTSGAKEDGSRWHKSSRPTKGYGVSHPVGL</sequence>
<reference evidence="4" key="1">
    <citation type="submission" date="2022-12" db="EMBL/GenBank/DDBJ databases">
        <title>Paraconexibacter alkalitolerans sp. nov. and Baekduia alba sp. nov., isolated from soil and emended description of the genera Paraconexibacter (Chun et al., 2020) and Baekduia (An et al., 2020).</title>
        <authorList>
            <person name="Vieira S."/>
            <person name="Huber K.J."/>
            <person name="Geppert A."/>
            <person name="Wolf J."/>
            <person name="Neumann-Schaal M."/>
            <person name="Muesken M."/>
            <person name="Overmann J."/>
        </authorList>
    </citation>
    <scope>NUCLEOTIDE SEQUENCE</scope>
    <source>
        <strain evidence="4">AEG42_29</strain>
    </source>
</reference>
<organism evidence="4">
    <name type="scientific">Paraconexibacter sp. AEG42_29</name>
    <dbReference type="NCBI Taxonomy" id="2997339"/>
    <lineage>
        <taxon>Bacteria</taxon>
        <taxon>Bacillati</taxon>
        <taxon>Actinomycetota</taxon>
        <taxon>Thermoleophilia</taxon>
        <taxon>Solirubrobacterales</taxon>
        <taxon>Paraconexibacteraceae</taxon>
        <taxon>Paraconexibacter</taxon>
    </lineage>
</organism>
<evidence type="ECO:0000256" key="2">
    <source>
        <dbReference type="SAM" id="SignalP"/>
    </source>
</evidence>
<dbReference type="InterPro" id="IPR002477">
    <property type="entry name" value="Peptidoglycan-bd-like"/>
</dbReference>
<proteinExistence type="predicted"/>
<keyword evidence="2" id="KW-0732">Signal</keyword>
<feature type="signal peptide" evidence="2">
    <location>
        <begin position="1"/>
        <end position="47"/>
    </location>
</feature>
<feature type="region of interest" description="Disordered" evidence="1">
    <location>
        <begin position="340"/>
        <end position="366"/>
    </location>
</feature>
<dbReference type="Gene3D" id="1.10.101.10">
    <property type="entry name" value="PGBD-like superfamily/PGBD"/>
    <property type="match status" value="2"/>
</dbReference>
<evidence type="ECO:0000313" key="4">
    <source>
        <dbReference type="EMBL" id="XAY07206.1"/>
    </source>
</evidence>
<dbReference type="KEGG" id="parq:DSM112329_04086"/>
<dbReference type="Gene3D" id="3.90.1720.10">
    <property type="entry name" value="endopeptidase domain like (from Nostoc punctiforme)"/>
    <property type="match status" value="1"/>
</dbReference>
<dbReference type="InterPro" id="IPR036366">
    <property type="entry name" value="PGBDSf"/>
</dbReference>
<accession>A0AAU7B010</accession>
<evidence type="ECO:0000256" key="1">
    <source>
        <dbReference type="SAM" id="MobiDB-lite"/>
    </source>
</evidence>